<sequence>MAGRYLEDVIALRADALRELRESPAFDAFVALDAAAVSLGAERATLDGRAFQANSLGAVLVERARNRSELQKEILSGKPPKPLSQGDAAEIVLRTTDMPLRLGDLLAGVEEQGLVLTGDKVANFRSNISRDRRFYSLKFDGQYLWWFAGVELPKAWVEATGYDLVIEPVASLPFSNQEGGGPVATTDNTSVT</sequence>
<dbReference type="RefSeq" id="WP_188762677.1">
    <property type="nucleotide sequence ID" value="NZ_BMJM01000005.1"/>
</dbReference>
<evidence type="ECO:0000313" key="1">
    <source>
        <dbReference type="EMBL" id="GGE12621.1"/>
    </source>
</evidence>
<organism evidence="1 2">
    <name type="scientific">Sandarakinorhabdus glacialis</name>
    <dbReference type="NCBI Taxonomy" id="1614636"/>
    <lineage>
        <taxon>Bacteria</taxon>
        <taxon>Pseudomonadati</taxon>
        <taxon>Pseudomonadota</taxon>
        <taxon>Alphaproteobacteria</taxon>
        <taxon>Sphingomonadales</taxon>
        <taxon>Sphingosinicellaceae</taxon>
        <taxon>Sandarakinorhabdus</taxon>
    </lineage>
</organism>
<protein>
    <submittedName>
        <fullName evidence="1">Uncharacterized protein</fullName>
    </submittedName>
</protein>
<comment type="caution">
    <text evidence="1">The sequence shown here is derived from an EMBL/GenBank/DDBJ whole genome shotgun (WGS) entry which is preliminary data.</text>
</comment>
<name>A0A916ZT47_9SPHN</name>
<accession>A0A916ZT47</accession>
<evidence type="ECO:0000313" key="2">
    <source>
        <dbReference type="Proteomes" id="UP000635071"/>
    </source>
</evidence>
<reference evidence="1" key="2">
    <citation type="submission" date="2020-09" db="EMBL/GenBank/DDBJ databases">
        <authorList>
            <person name="Sun Q."/>
            <person name="Zhou Y."/>
        </authorList>
    </citation>
    <scope>NUCLEOTIDE SEQUENCE</scope>
    <source>
        <strain evidence="1">CGMCC 1.15519</strain>
    </source>
</reference>
<dbReference type="AlphaFoldDB" id="A0A916ZT47"/>
<gene>
    <name evidence="1" type="ORF">GCM10011529_18760</name>
</gene>
<dbReference type="Proteomes" id="UP000635071">
    <property type="component" value="Unassembled WGS sequence"/>
</dbReference>
<reference evidence="1" key="1">
    <citation type="journal article" date="2014" name="Int. J. Syst. Evol. Microbiol.">
        <title>Complete genome sequence of Corynebacterium casei LMG S-19264T (=DSM 44701T), isolated from a smear-ripened cheese.</title>
        <authorList>
            <consortium name="US DOE Joint Genome Institute (JGI-PGF)"/>
            <person name="Walter F."/>
            <person name="Albersmeier A."/>
            <person name="Kalinowski J."/>
            <person name="Ruckert C."/>
        </authorList>
    </citation>
    <scope>NUCLEOTIDE SEQUENCE</scope>
    <source>
        <strain evidence="1">CGMCC 1.15519</strain>
    </source>
</reference>
<keyword evidence="2" id="KW-1185">Reference proteome</keyword>
<proteinExistence type="predicted"/>
<dbReference type="EMBL" id="BMJM01000005">
    <property type="protein sequence ID" value="GGE12621.1"/>
    <property type="molecule type" value="Genomic_DNA"/>
</dbReference>